<evidence type="ECO:0000259" key="2">
    <source>
        <dbReference type="SMART" id="SM00478"/>
    </source>
</evidence>
<feature type="region of interest" description="Disordered" evidence="1">
    <location>
        <begin position="192"/>
        <end position="262"/>
    </location>
</feature>
<reference evidence="3" key="1">
    <citation type="submission" date="2022-07" db="EMBL/GenBank/DDBJ databases">
        <title>Fungi with potential for degradation of polypropylene.</title>
        <authorList>
            <person name="Gostincar C."/>
        </authorList>
    </citation>
    <scope>NUCLEOTIDE SEQUENCE</scope>
    <source>
        <strain evidence="3">EXF-13287</strain>
    </source>
</reference>
<dbReference type="Proteomes" id="UP001174691">
    <property type="component" value="Unassembled WGS sequence"/>
</dbReference>
<feature type="compositionally biased region" description="Polar residues" evidence="1">
    <location>
        <begin position="88"/>
        <end position="119"/>
    </location>
</feature>
<dbReference type="InterPro" id="IPR003265">
    <property type="entry name" value="HhH-GPD_domain"/>
</dbReference>
<feature type="region of interest" description="Disordered" evidence="1">
    <location>
        <begin position="549"/>
        <end position="637"/>
    </location>
</feature>
<evidence type="ECO:0000313" key="3">
    <source>
        <dbReference type="EMBL" id="KAJ9133463.1"/>
    </source>
</evidence>
<dbReference type="Gene3D" id="1.10.1670.10">
    <property type="entry name" value="Helix-hairpin-Helix base-excision DNA repair enzymes (C-terminal)"/>
    <property type="match status" value="1"/>
</dbReference>
<feature type="region of interest" description="Disordered" evidence="1">
    <location>
        <begin position="1"/>
        <end position="152"/>
    </location>
</feature>
<feature type="compositionally biased region" description="Low complexity" evidence="1">
    <location>
        <begin position="52"/>
        <end position="69"/>
    </location>
</feature>
<feature type="compositionally biased region" description="Basic residues" evidence="1">
    <location>
        <begin position="609"/>
        <end position="620"/>
    </location>
</feature>
<protein>
    <submittedName>
        <fullName evidence="3">DNA glycosylase</fullName>
    </submittedName>
</protein>
<feature type="compositionally biased region" description="Basic residues" evidence="1">
    <location>
        <begin position="574"/>
        <end position="586"/>
    </location>
</feature>
<name>A0AA38VE15_9PEZI</name>
<feature type="domain" description="HhH-GPD" evidence="2">
    <location>
        <begin position="315"/>
        <end position="516"/>
    </location>
</feature>
<accession>A0AA38VE15</accession>
<dbReference type="Pfam" id="PF00730">
    <property type="entry name" value="HhH-GPD"/>
    <property type="match status" value="1"/>
</dbReference>
<dbReference type="SUPFAM" id="SSF48150">
    <property type="entry name" value="DNA-glycosylase"/>
    <property type="match status" value="1"/>
</dbReference>
<feature type="compositionally biased region" description="Polar residues" evidence="1">
    <location>
        <begin position="1"/>
        <end position="10"/>
    </location>
</feature>
<sequence>MSTRRITRSATGALKERDKNTPAVTIHDANSAPTKKRTASTKAESAPKRMKAALSAAKPAKAATKPKATIVKRGWALPHGMGSGELTAENNGTSSGDAGQASSSTAAVQPLVENNTSLRQADEINDTPIPDNVDISDSKVVTEPPATEVCSAEQPKRLKRQATKHINYAEDTPIPDNADITAIVVPLASTAGKADTPEVSKRPTRRAAKTVKSEDAVESSASMAENIDSETNKADPDFKPRNKRGTTNKYGLTRGYSPYPHRTVPTPEQCEEVHRILVETHGAVIQPRKVPPPSITVAGCGETRSVLDALLRTRISANTLMDNADRAVEQLAKTYGIAQYGVGTGSIDWNAVRLGSMEKLTQAIRVAGTAKLKAGHIKTILDMVHDEQKARAHALVDGVPIPGAENEDDGQKALEVMKAVDDYLSLEHMRAMTTDEAIDEFVKYPGIAVKTAACVILFCLQMPCFAVDTHVHKMCKWLGWVPEKANETDTFNHGEHMVPDHLKYALHQLFIRHGQDCFKCRKNTKPGTKAWDKAPECPLEHLLVRNKTMAKGSEDEGEEEEASGGEGKAEGPTKKKPKRAKGKKKASKVETEEEAAAGGEEGAKNDTKHKPKRSRGKKTGSKADEVEEEALQRIDGH</sequence>
<dbReference type="Gene3D" id="1.10.340.30">
    <property type="entry name" value="Hypothetical protein, domain 2"/>
    <property type="match status" value="1"/>
</dbReference>
<gene>
    <name evidence="3" type="ORF">NKR19_g9063</name>
</gene>
<dbReference type="InterPro" id="IPR023170">
    <property type="entry name" value="HhH_base_excis_C"/>
</dbReference>
<dbReference type="CDD" id="cd00056">
    <property type="entry name" value="ENDO3c"/>
    <property type="match status" value="1"/>
</dbReference>
<evidence type="ECO:0000256" key="1">
    <source>
        <dbReference type="SAM" id="MobiDB-lite"/>
    </source>
</evidence>
<dbReference type="InterPro" id="IPR011257">
    <property type="entry name" value="DNA_glycosylase"/>
</dbReference>
<dbReference type="PANTHER" id="PTHR47203">
    <property type="match status" value="1"/>
</dbReference>
<dbReference type="SMART" id="SM00478">
    <property type="entry name" value="ENDO3c"/>
    <property type="match status" value="1"/>
</dbReference>
<dbReference type="GO" id="GO:0006285">
    <property type="term" value="P:base-excision repair, AP site formation"/>
    <property type="evidence" value="ECO:0007669"/>
    <property type="project" value="UniProtKB-ARBA"/>
</dbReference>
<proteinExistence type="predicted"/>
<dbReference type="EMBL" id="JANBVN010000202">
    <property type="protein sequence ID" value="KAJ9133463.1"/>
    <property type="molecule type" value="Genomic_DNA"/>
</dbReference>
<comment type="caution">
    <text evidence="3">The sequence shown here is derived from an EMBL/GenBank/DDBJ whole genome shotgun (WGS) entry which is preliminary data.</text>
</comment>
<organism evidence="3 4">
    <name type="scientific">Coniochaeta hoffmannii</name>
    <dbReference type="NCBI Taxonomy" id="91930"/>
    <lineage>
        <taxon>Eukaryota</taxon>
        <taxon>Fungi</taxon>
        <taxon>Dikarya</taxon>
        <taxon>Ascomycota</taxon>
        <taxon>Pezizomycotina</taxon>
        <taxon>Sordariomycetes</taxon>
        <taxon>Sordariomycetidae</taxon>
        <taxon>Coniochaetales</taxon>
        <taxon>Coniochaetaceae</taxon>
        <taxon>Coniochaeta</taxon>
    </lineage>
</organism>
<dbReference type="AlphaFoldDB" id="A0AA38VE15"/>
<keyword evidence="4" id="KW-1185">Reference proteome</keyword>
<dbReference type="GO" id="GO:0000702">
    <property type="term" value="F:oxidized base lesion DNA N-glycosylase activity"/>
    <property type="evidence" value="ECO:0007669"/>
    <property type="project" value="UniProtKB-ARBA"/>
</dbReference>
<dbReference type="PANTHER" id="PTHR47203:SF1">
    <property type="entry name" value="HYPOTHETICAL BASE EXCISION DNA REPAIR PROTEIN (EUROFUNG)"/>
    <property type="match status" value="1"/>
</dbReference>
<feature type="compositionally biased region" description="Basic and acidic residues" evidence="1">
    <location>
        <begin position="230"/>
        <end position="240"/>
    </location>
</feature>
<evidence type="ECO:0000313" key="4">
    <source>
        <dbReference type="Proteomes" id="UP001174691"/>
    </source>
</evidence>